<dbReference type="InterPro" id="IPR016024">
    <property type="entry name" value="ARM-type_fold"/>
</dbReference>
<keyword evidence="5" id="KW-1185">Reference proteome</keyword>
<dbReference type="CDD" id="cd05172">
    <property type="entry name" value="PIKKc_DNA-PK"/>
    <property type="match status" value="1"/>
</dbReference>
<dbReference type="PANTHER" id="PTHR11139:SF68">
    <property type="entry name" value="DNA-DEPENDENT PROTEIN KINASE CATALYTIC SUBUNIT"/>
    <property type="match status" value="1"/>
</dbReference>
<dbReference type="InterPro" id="IPR036940">
    <property type="entry name" value="PI3/4_kinase_cat_sf"/>
</dbReference>
<dbReference type="Pfam" id="PF20500">
    <property type="entry name" value="DNA-PKcs_N"/>
    <property type="match status" value="1"/>
</dbReference>
<proteinExistence type="predicted"/>
<gene>
    <name evidence="4" type="ORF">WJX73_001242</name>
</gene>
<dbReference type="InterPro" id="IPR046803">
    <property type="entry name" value="DNAPKcs_CC1-2"/>
</dbReference>
<protein>
    <recommendedName>
        <fullName evidence="3">PI3K/PI4K catalytic domain-containing protein</fullName>
    </recommendedName>
</protein>
<dbReference type="Gene3D" id="3.30.1010.10">
    <property type="entry name" value="Phosphatidylinositol 3-kinase Catalytic Subunit, Chain A, domain 4"/>
    <property type="match status" value="1"/>
</dbReference>
<dbReference type="EMBL" id="JALJOQ010000005">
    <property type="protein sequence ID" value="KAK9813339.1"/>
    <property type="molecule type" value="Genomic_DNA"/>
</dbReference>
<dbReference type="Pfam" id="PF02259">
    <property type="entry name" value="FAT"/>
    <property type="match status" value="1"/>
</dbReference>
<dbReference type="Pfam" id="PF20502">
    <property type="entry name" value="DNAPKcs_CC1-2"/>
    <property type="match status" value="1"/>
</dbReference>
<dbReference type="InterPro" id="IPR011009">
    <property type="entry name" value="Kinase-like_dom_sf"/>
</dbReference>
<dbReference type="GO" id="GO:0005730">
    <property type="term" value="C:nucleolus"/>
    <property type="evidence" value="ECO:0007669"/>
    <property type="project" value="UniProtKB-SubCell"/>
</dbReference>
<organism evidence="4 5">
    <name type="scientific">Symbiochloris irregularis</name>
    <dbReference type="NCBI Taxonomy" id="706552"/>
    <lineage>
        <taxon>Eukaryota</taxon>
        <taxon>Viridiplantae</taxon>
        <taxon>Chlorophyta</taxon>
        <taxon>core chlorophytes</taxon>
        <taxon>Trebouxiophyceae</taxon>
        <taxon>Trebouxiales</taxon>
        <taxon>Trebouxiaceae</taxon>
        <taxon>Symbiochloris</taxon>
    </lineage>
</organism>
<feature type="compositionally biased region" description="Low complexity" evidence="2">
    <location>
        <begin position="2007"/>
        <end position="2029"/>
    </location>
</feature>
<accession>A0AAW1PUP8</accession>
<feature type="coiled-coil region" evidence="1">
    <location>
        <begin position="795"/>
        <end position="822"/>
    </location>
</feature>
<evidence type="ECO:0000256" key="1">
    <source>
        <dbReference type="SAM" id="Coils"/>
    </source>
</evidence>
<comment type="caution">
    <text evidence="4">The sequence shown here is derived from an EMBL/GenBank/DDBJ whole genome shotgun (WGS) entry which is preliminary data.</text>
</comment>
<dbReference type="InterPro" id="IPR003151">
    <property type="entry name" value="PIK-rel_kinase_FAT"/>
</dbReference>
<dbReference type="InterPro" id="IPR000403">
    <property type="entry name" value="PI3/4_kinase_cat_dom"/>
</dbReference>
<feature type="region of interest" description="Disordered" evidence="2">
    <location>
        <begin position="1985"/>
        <end position="2029"/>
    </location>
</feature>
<dbReference type="GO" id="GO:0004677">
    <property type="term" value="F:DNA-dependent protein kinase activity"/>
    <property type="evidence" value="ECO:0007669"/>
    <property type="project" value="InterPro"/>
</dbReference>
<evidence type="ECO:0000256" key="2">
    <source>
        <dbReference type="SAM" id="MobiDB-lite"/>
    </source>
</evidence>
<keyword evidence="1" id="KW-0175">Coiled coil</keyword>
<evidence type="ECO:0000313" key="5">
    <source>
        <dbReference type="Proteomes" id="UP001465755"/>
    </source>
</evidence>
<evidence type="ECO:0000259" key="3">
    <source>
        <dbReference type="PROSITE" id="PS50290"/>
    </source>
</evidence>
<dbReference type="GO" id="GO:0006303">
    <property type="term" value="P:double-strand break repair via nonhomologous end joining"/>
    <property type="evidence" value="ECO:0007669"/>
    <property type="project" value="InterPro"/>
</dbReference>
<dbReference type="InterPro" id="IPR046804">
    <property type="entry name" value="DNA-PKcs_N"/>
</dbReference>
<dbReference type="PANTHER" id="PTHR11139">
    <property type="entry name" value="ATAXIA TELANGIECTASIA MUTATED ATM -RELATED"/>
    <property type="match status" value="1"/>
</dbReference>
<dbReference type="Pfam" id="PF19704">
    <property type="entry name" value="DNAPKcs_CC5"/>
    <property type="match status" value="1"/>
</dbReference>
<name>A0AAW1PUP8_9CHLO</name>
<dbReference type="SUPFAM" id="SSF48371">
    <property type="entry name" value="ARM repeat"/>
    <property type="match status" value="1"/>
</dbReference>
<sequence>MAEDLPQLVGALVSSSTPATGLATWNSIKSFLEQTCNTETDRALSALILLDQSTGLPLYLQRTRDTAGMANLREAIFKWLTGFIKALPQHAILQHAPAAAGLCKEALRPTESSTVSEACLQPLASLCHMRIASLASEAAAIAQTLVVRYSAGADAELTAICKGKVLALLGVLLNAYPEEFEGGELQFSASWLVDHAGRGVQPNVPAFAAHRDAAWGHIKGLLSGAASCTLERYDFYALHAGLHLLADQAWVFAETMMASAEELQAFLKNLEVVQRLNSKSIKADPLRAAWAAVIQAIAGNLLQQSRDPAARAVASALLEQVVQQHLLEPILQHHQEPRQVSVALAAAAHLTEAIADLMGAKGLEAVTTALLPLHASADGEGLEGYHVPLLRALARLLKHLPYGQQAVLPTCLQVAQYVGNGYNQLRPRIRSAADAAFQELVMALVAAPGLSHNALHQLVSMLLATTLQQVDRSGRASDQAGDDTAAWKHLMPLWACLLSCTWASAEALPSSAFARLGFESSADLEASGFTLQDLSRRVFDALMNAILGCMSSLKLQYSCEVTEGGSEAISGGPAESDLAAQPTWKPQSADDMLIFEDLSGFFAGILEGAPDSFVRPWRAILAQELVQMSRAHPMLSGFHHMLRTCLSRCSAAVKDASDGGIDVVGQLSAESGDDPRTAICAPYLQELCVAKQSYTNGLLDASLHLILTAPPYMLAREEVVDVLQQAFTLGMQQHHLAAAALQRLETWETDDSAQELCAKVAPSLEPYLHTVMQAEQDQQHAAAVGQEERGQGLRAESAVREYKQARAAADAEQNQVQQARLQGLAALQRQIQGWLGRNPQAAAEIALNGRADVQAPAAINPARWDEKDKFILPVHLQEGQQPLQVSLDLILPQVARLAESAADRSARVAACEFLHASILWAVGNSAKGSRAASKHSDARPTERHGLLAHALPVALRLAASEDGVMRALFRPLIVSLIHWLTRNLRREAADTMALLEAILAGLTSSGCGGRLRAFCAEATQEFLVSSESQTPSASTRGAKAAAAGSNVNASSLLRRLMDRLVHPDAFKRLGAAKATVMCAQSLMDIAGRDPTLARDHCLELIQCCITGLRLAHSDPLGMGTCPALAEAVKELVKVLAERQLVLAALLEAGHEAAPAPATAASLTSLNAFLRWLWPLTAAPERQCRGLCMWLHERLCELLLKDQMSSTGGDAPQRTAISVWLTQLAAEQSKTVPETVSASGFMSLTCTGFQSADPLLGQKLQELEGRCHWASWALDEGMLNAAALHEALQIEPDISNMLLKDSICKFLESIEAASPDLHSTIAQPMQIPFYSINGHRSNISKLSSQLLSLVEKAAGSELMWPASGLHALLLRCLLLPATLGLAPSDSRLLALKAKGALEAVAAADASFVAGLRPKAQAAIGQVLAGSMSGQHEPASAGLEGIGTLAELCPPQAQCLLQPEVLAGLPEQLLARAAGLTAMAGPEAKLQGNAALQLAVRLGLQPAAMLAALLHSTSGVTFYSNFPAVVHAWVARELQKRLILQRLLSCTDAVVSLAAPAAGCSEDLASSARQCLFIRVLTLLLHLDARAVLSAEGQPAMLQAYLSVLRQIGQGHVVDHQATLGLLRFWLQLPADEGSLQDVHAGIADVVKSALAPSSRALAKESPAASPHITHIVLGLMDVLVAAAEEGTDVCGALLALGPVLEEMGTLGQLQHIGLQYPVQLGLAALAFAPWASTASQGTAEDRARALLQFAWQGTFEGHAAMPQSANFRRAMIIYLLLPALDCTPVHLQAALFKDWAPHLRSLINSDAQPGIPGSLPGLGSDEATGLVVKMAAFLLLGHAYGSLPYATLVQPDLGQLWGGNTQLLELAKKQAQSLECTDASLARVVMEARASAMAAAASVASAAELRPAAIADVLRCPGPTWECVVGSAVQPDVTSGPAGTVRSTKDLAARWKASRLASSLLVSSNRASLASLGPLGATMPSMPASLHSAGDPYGGMQASSRAALQADAPSPAGQAGPSSTSAAAQSSAAPEDLACPQDHLNQHICTLPLIRLVEHAVTLTRDTTGMPQWMSLLHKLLTNKEAPAASRIFIARLIAHVVERDHQQKARGASQAFARWKEQWAVAFLEFFATVAAPGPHTNALHDLHVDACVLVHRWTEPAAHQLPGKCAERFVSHLVANAFGADAAASRNNFNLIKMLLGKWQSLPLPLTGLEELIYPHKGTPAERKAKQALGLKLLAVGVAYRDLDQLRREPVWGLLRRVLQLTVQADRSADVAEQAGEIVGIVLARLAGSPSPAAGTRLSMAELSTQAATLLKQAISLEEPSKAFQQERAILAAETLTSLYPELLAELQMSLFTALQGRLKGAQHASILAMLHRRAVQLSDSTMLPQLRPHVPMLLSSGDAGLQNSCVKLLSVLLPHAADSQAGAVLELIQARAASTAPGHKHTVGMLRDAWQQRPNLRAGLRGPLLALLSVRESALRPELTAFWHAELPKDLAQRLQSLLVDGFQGSDALISSLEAEWSMRAALLSLELAKGAADKYHQPLFDSGLGQCSFQDCMIDTSGTGQSEALTGPRPSEHMPAQALGPKQGGVEAVSVALAVPDDASRLVAASDTLRPEFSVYRRSQRLNTSRALGRSGLREQAEAGRSSIGLLNAYRIGQLPDVERVSIATLLGPLGLLASRDASIARLTVLAMHQADAAGRHGAAPRTRAQHEAASSSGSGKHVLSPIISKDNSTWAALYDVYCALGEQHLADSSLCDHIARCPGTTKLEPTTAEHNLWDNQTMRCLETLGEWSMLEEMVDTATGKDESHLFTDPSHAHRRLAFVRACLFQVNKQQRMQNLLAAGTQIECPVEEALCAATQQQWDRVRAVASSALSAAQEQWSQTHPISQHQRLRILEQMQPLAELQEAAALMQSGSEPGGECIHRLPSNWQQRWPLLMQPQGDSWQALVYARVLLLQSLGAARHGISEMQALDSCALVVKGARSMLQAGFLDSAEGMLSFPMRQMPASANAAAGQLEMHRVDVQVQIAQVQAVAGPPDSAATQSLEQAITRMHSMLEDLAAIVQPTAGEVRSLHALEGSAHWALAQGYTASPQWASQHIAEAVASFKEALEPGVLNDSTDSAAKTVAHADLDLALLCNKLVQAQAAAGTGNEASIGLHPDAAAGLKDDGPAATFVCSILRAMRHSACGGAELYVPRVLALLHDHAAARNIWLRDWQSAPLHLLLPWAAQMLSLVEAAEGPCLMPALQALAASYQSRLYFPYQLSCSTWGALGKQRASLLDPAMHSPLLAAFGGEANNLALPIQRWMRWHARLFNFIAAENQAQTLSLYVNKVLPDMVLNHQGIKHEAGSGLPVAQTLNAKHASTILALLESSFGQGGVKLQSMTFRAFSAASSKLIPRDSDEHDTPVMDSSTFKNCIQGAKQLLLPQMTHAHSVAAGPPAELAIMGFGKTVHVFSSNQRPLRLVILTEDFQEHEFLVKGGEELRLDQRIQQLQGVMNGLLAESAPSRALGLQVKTYDVVPINDSLGMVAFVPGTLPLLSVIQGSHPQAEEEMSAADEAFGKYITVAGGSEESDDIVQQRLRLYSHATPEAISAGLQSGQRHVRWDCLRAALLKYAGSPEKFMADRRRFTASLVALSASGYVLGIGDRHLNNFLLETASGRLIPIDFGFAFGSATQCLTVPETLPFRLTRQLTGVMLPHDAKELLQAPCSAALRALRDGKDIIEGILGAYLREPLLDWQQEALMLRWATQEFGPFELVTAQYMTGKAHAVVQKLEGMPPADIMIQELQPRHGKGDHWPGLQRIVKGPLGSPRARLARRGEALSCEAQAVSLLDMATDNGMLGTSFRGFQPWL</sequence>
<dbReference type="Gene3D" id="1.10.1070.11">
    <property type="entry name" value="Phosphatidylinositol 3-/4-kinase, catalytic domain"/>
    <property type="match status" value="1"/>
</dbReference>
<dbReference type="SUPFAM" id="SSF56112">
    <property type="entry name" value="Protein kinase-like (PK-like)"/>
    <property type="match status" value="1"/>
</dbReference>
<dbReference type="Pfam" id="PF00454">
    <property type="entry name" value="PI3_PI4_kinase"/>
    <property type="match status" value="1"/>
</dbReference>
<evidence type="ECO:0000313" key="4">
    <source>
        <dbReference type="EMBL" id="KAK9813339.1"/>
    </source>
</evidence>
<dbReference type="SMART" id="SM00146">
    <property type="entry name" value="PI3Kc"/>
    <property type="match status" value="1"/>
</dbReference>
<dbReference type="Proteomes" id="UP001465755">
    <property type="component" value="Unassembled WGS sequence"/>
</dbReference>
<feature type="domain" description="PI3K/PI4K catalytic" evidence="3">
    <location>
        <begin position="3446"/>
        <end position="3776"/>
    </location>
</feature>
<dbReference type="InterPro" id="IPR050517">
    <property type="entry name" value="DDR_Repair_Kinase"/>
</dbReference>
<feature type="region of interest" description="Disordered" evidence="2">
    <location>
        <begin position="2697"/>
        <end position="2722"/>
    </location>
</feature>
<dbReference type="PROSITE" id="PS50290">
    <property type="entry name" value="PI3_4_KINASE_3"/>
    <property type="match status" value="1"/>
</dbReference>
<dbReference type="InterPro" id="IPR037706">
    <property type="entry name" value="DNA-PK_dom"/>
</dbReference>
<reference evidence="4 5" key="1">
    <citation type="journal article" date="2024" name="Nat. Commun.">
        <title>Phylogenomics reveals the evolutionary origins of lichenization in chlorophyte algae.</title>
        <authorList>
            <person name="Puginier C."/>
            <person name="Libourel C."/>
            <person name="Otte J."/>
            <person name="Skaloud P."/>
            <person name="Haon M."/>
            <person name="Grisel S."/>
            <person name="Petersen M."/>
            <person name="Berrin J.G."/>
            <person name="Delaux P.M."/>
            <person name="Dal Grande F."/>
            <person name="Keller J."/>
        </authorList>
    </citation>
    <scope>NUCLEOTIDE SEQUENCE [LARGE SCALE GENOMIC DNA]</scope>
    <source>
        <strain evidence="4 5">SAG 2036</strain>
    </source>
</reference>
<dbReference type="InterPro" id="IPR045581">
    <property type="entry name" value="DNAPKcs_CC5"/>
</dbReference>
<dbReference type="GO" id="GO:0000723">
    <property type="term" value="P:telomere maintenance"/>
    <property type="evidence" value="ECO:0007669"/>
    <property type="project" value="TreeGrafter"/>
</dbReference>